<evidence type="ECO:0000259" key="7">
    <source>
        <dbReference type="PROSITE" id="PS50039"/>
    </source>
</evidence>
<evidence type="ECO:0000256" key="4">
    <source>
        <dbReference type="ARBA" id="ARBA00023163"/>
    </source>
</evidence>
<dbReference type="PRINTS" id="PR00053">
    <property type="entry name" value="FORKHEAD"/>
</dbReference>
<dbReference type="Pfam" id="PF00250">
    <property type="entry name" value="Forkhead"/>
    <property type="match status" value="1"/>
</dbReference>
<dbReference type="SUPFAM" id="SSF46785">
    <property type="entry name" value="Winged helix' DNA-binding domain"/>
    <property type="match status" value="1"/>
</dbReference>
<evidence type="ECO:0000256" key="6">
    <source>
        <dbReference type="PROSITE-ProRule" id="PRU00089"/>
    </source>
</evidence>
<evidence type="ECO:0000256" key="5">
    <source>
        <dbReference type="ARBA" id="ARBA00023242"/>
    </source>
</evidence>
<keyword evidence="3 6" id="KW-0238">DNA-binding</keyword>
<evidence type="ECO:0000256" key="1">
    <source>
        <dbReference type="ARBA" id="ARBA00022473"/>
    </source>
</evidence>
<protein>
    <recommendedName>
        <fullName evidence="7">Fork-head domain-containing protein</fullName>
    </recommendedName>
</protein>
<feature type="DNA-binding region" description="Fork-head" evidence="6">
    <location>
        <begin position="278"/>
        <end position="323"/>
    </location>
</feature>
<dbReference type="PANTHER" id="PTHR46721:SF2">
    <property type="entry name" value="FORKHEAD BOX PROTEIN N4"/>
    <property type="match status" value="1"/>
</dbReference>
<dbReference type="SMART" id="SM00339">
    <property type="entry name" value="FH"/>
    <property type="match status" value="1"/>
</dbReference>
<dbReference type="PROSITE" id="PS50039">
    <property type="entry name" value="FORK_HEAD_3"/>
    <property type="match status" value="1"/>
</dbReference>
<dbReference type="InterPro" id="IPR036388">
    <property type="entry name" value="WH-like_DNA-bd_sf"/>
</dbReference>
<accession>A0A5J5DG30</accession>
<proteinExistence type="predicted"/>
<gene>
    <name evidence="8" type="ORF">FQN60_017727</name>
</gene>
<sequence length="551" mass="60842">MRYELKFDAPVVLNSEVLLCSRVCAFAASCCSPASPLPSLRASPALFPTAERSTTRPQRREANYLQALPLKKVHSHWYHISQEMIEGGITSRMSGIIENAGHHPSPQDYRLLTTDPSQLREEDLPGDLQSLSWLTSVDVPRLQQMADSRGHSNGPSQGSLLEQQTAQLSNMTAMTAGQGSMLHLQSNMQHSPLGISIINTHSGSMSPFSMNGLPSPGYQCPTSVYQPTPQQVYSLTQTGQQCSTGGLYSNVSFNNQSLFTQPRLAPQEQELQPKSFPKPIYSYSCLIAMALKNSKTGSLPVSEIYSFMKEHFPYFKEEMQKWKRKDLPAIRRSMANPDELDKLITDRPENCRRKALEPGMTRLPGCPTGHSLPHPAQMQPQPIVTLSLPCLPMHQHHQLQAQLHAQARLAPMSPAPAQTPPLHTVPDLSHSPLTQHHSKLPDDFYSVHSDTHTEVDALDPSIMDFALQGNLWEEMKDDSFNLDALGTFSNSPLRLSDCDLGTANLTPVSTGENLQLSDVQVTGLYTSYTSQDHLSSQYMGAPANSKPIALL</sequence>
<dbReference type="PANTHER" id="PTHR46721">
    <property type="entry name" value="FORKHEAD BOX PROTEIN N1"/>
    <property type="match status" value="1"/>
</dbReference>
<evidence type="ECO:0000256" key="2">
    <source>
        <dbReference type="ARBA" id="ARBA00023015"/>
    </source>
</evidence>
<keyword evidence="2" id="KW-0805">Transcription regulation</keyword>
<comment type="subcellular location">
    <subcellularLocation>
        <location evidence="6">Nucleus</location>
    </subcellularLocation>
</comment>
<dbReference type="GO" id="GO:0000976">
    <property type="term" value="F:transcription cis-regulatory region binding"/>
    <property type="evidence" value="ECO:0007669"/>
    <property type="project" value="TreeGrafter"/>
</dbReference>
<dbReference type="Proteomes" id="UP000327493">
    <property type="component" value="Chromosome 5"/>
</dbReference>
<keyword evidence="9" id="KW-1185">Reference proteome</keyword>
<dbReference type="InterPro" id="IPR001766">
    <property type="entry name" value="Fork_head_dom"/>
</dbReference>
<dbReference type="InterPro" id="IPR036390">
    <property type="entry name" value="WH_DNA-bd_sf"/>
</dbReference>
<feature type="domain" description="Fork-head" evidence="7">
    <location>
        <begin position="278"/>
        <end position="323"/>
    </location>
</feature>
<dbReference type="GO" id="GO:0000981">
    <property type="term" value="F:DNA-binding transcription factor activity, RNA polymerase II-specific"/>
    <property type="evidence" value="ECO:0007669"/>
    <property type="project" value="TreeGrafter"/>
</dbReference>
<comment type="caution">
    <text evidence="8">The sequence shown here is derived from an EMBL/GenBank/DDBJ whole genome shotgun (WGS) entry which is preliminary data.</text>
</comment>
<organism evidence="8 9">
    <name type="scientific">Etheostoma spectabile</name>
    <name type="common">orangethroat darter</name>
    <dbReference type="NCBI Taxonomy" id="54343"/>
    <lineage>
        <taxon>Eukaryota</taxon>
        <taxon>Metazoa</taxon>
        <taxon>Chordata</taxon>
        <taxon>Craniata</taxon>
        <taxon>Vertebrata</taxon>
        <taxon>Euteleostomi</taxon>
        <taxon>Actinopterygii</taxon>
        <taxon>Neopterygii</taxon>
        <taxon>Teleostei</taxon>
        <taxon>Neoteleostei</taxon>
        <taxon>Acanthomorphata</taxon>
        <taxon>Eupercaria</taxon>
        <taxon>Perciformes</taxon>
        <taxon>Percoidei</taxon>
        <taxon>Percidae</taxon>
        <taxon>Etheostomatinae</taxon>
        <taxon>Etheostoma</taxon>
    </lineage>
</organism>
<evidence type="ECO:0000313" key="8">
    <source>
        <dbReference type="EMBL" id="KAA8592272.1"/>
    </source>
</evidence>
<evidence type="ECO:0000256" key="3">
    <source>
        <dbReference type="ARBA" id="ARBA00023125"/>
    </source>
</evidence>
<keyword evidence="5 6" id="KW-0539">Nucleus</keyword>
<dbReference type="Gene3D" id="1.10.10.10">
    <property type="entry name" value="Winged helix-like DNA-binding domain superfamily/Winged helix DNA-binding domain"/>
    <property type="match status" value="1"/>
</dbReference>
<dbReference type="EMBL" id="VOFY01000005">
    <property type="protein sequence ID" value="KAA8592272.1"/>
    <property type="molecule type" value="Genomic_DNA"/>
</dbReference>
<dbReference type="InterPro" id="IPR049624">
    <property type="entry name" value="FOXN1_4"/>
</dbReference>
<name>A0A5J5DG30_9PERO</name>
<keyword evidence="1" id="KW-0217">Developmental protein</keyword>
<dbReference type="GO" id="GO:0005634">
    <property type="term" value="C:nucleus"/>
    <property type="evidence" value="ECO:0007669"/>
    <property type="project" value="UniProtKB-SubCell"/>
</dbReference>
<evidence type="ECO:0000313" key="9">
    <source>
        <dbReference type="Proteomes" id="UP000327493"/>
    </source>
</evidence>
<keyword evidence="4" id="KW-0804">Transcription</keyword>
<dbReference type="AlphaFoldDB" id="A0A5J5DG30"/>
<reference evidence="8 9" key="1">
    <citation type="submission" date="2019-08" db="EMBL/GenBank/DDBJ databases">
        <title>A chromosome-level genome assembly, high-density linkage maps, and genome scans reveal the genomic architecture of hybrid incompatibilities underlying speciation via character displacement in darters (Percidae: Etheostominae).</title>
        <authorList>
            <person name="Moran R.L."/>
            <person name="Catchen J.M."/>
            <person name="Fuller R.C."/>
        </authorList>
    </citation>
    <scope>NUCLEOTIDE SEQUENCE [LARGE SCALE GENOMIC DNA]</scope>
    <source>
        <strain evidence="8">EspeVRDwgs_2016</strain>
        <tissue evidence="8">Muscle</tissue>
    </source>
</reference>